<dbReference type="GO" id="GO:0009279">
    <property type="term" value="C:cell outer membrane"/>
    <property type="evidence" value="ECO:0007669"/>
    <property type="project" value="UniProtKB-SubCell"/>
</dbReference>
<protein>
    <submittedName>
        <fullName evidence="9">SusC/RagA family TonB-linked outer membrane protein</fullName>
    </submittedName>
</protein>
<keyword evidence="2 7" id="KW-0813">Transport</keyword>
<gene>
    <name evidence="9" type="ORF">H9888_01135</name>
</gene>
<dbReference type="NCBIfam" id="TIGR04056">
    <property type="entry name" value="OMP_RagA_SusC"/>
    <property type="match status" value="1"/>
</dbReference>
<dbReference type="InterPro" id="IPR039426">
    <property type="entry name" value="TonB-dep_rcpt-like"/>
</dbReference>
<evidence type="ECO:0000256" key="2">
    <source>
        <dbReference type="ARBA" id="ARBA00022448"/>
    </source>
</evidence>
<evidence type="ECO:0000313" key="10">
    <source>
        <dbReference type="Proteomes" id="UP000823926"/>
    </source>
</evidence>
<reference evidence="9" key="1">
    <citation type="journal article" date="2021" name="PeerJ">
        <title>Extensive microbial diversity within the chicken gut microbiome revealed by metagenomics and culture.</title>
        <authorList>
            <person name="Gilroy R."/>
            <person name="Ravi A."/>
            <person name="Getino M."/>
            <person name="Pursley I."/>
            <person name="Horton D.L."/>
            <person name="Alikhan N.F."/>
            <person name="Baker D."/>
            <person name="Gharbi K."/>
            <person name="Hall N."/>
            <person name="Watson M."/>
            <person name="Adriaenssens E.M."/>
            <person name="Foster-Nyarko E."/>
            <person name="Jarju S."/>
            <person name="Secka A."/>
            <person name="Antonio M."/>
            <person name="Oren A."/>
            <person name="Chaudhuri R.R."/>
            <person name="La Ragione R."/>
            <person name="Hildebrand F."/>
            <person name="Pallen M.J."/>
        </authorList>
    </citation>
    <scope>NUCLEOTIDE SEQUENCE</scope>
    <source>
        <strain evidence="9">ChiBcec15-1070</strain>
    </source>
</reference>
<dbReference type="Pfam" id="PF07715">
    <property type="entry name" value="Plug"/>
    <property type="match status" value="1"/>
</dbReference>
<comment type="similarity">
    <text evidence="7">Belongs to the TonB-dependent receptor family.</text>
</comment>
<dbReference type="Gene3D" id="2.40.170.20">
    <property type="entry name" value="TonB-dependent receptor, beta-barrel domain"/>
    <property type="match status" value="1"/>
</dbReference>
<evidence type="ECO:0000256" key="1">
    <source>
        <dbReference type="ARBA" id="ARBA00004571"/>
    </source>
</evidence>
<keyword evidence="4 7" id="KW-0812">Transmembrane</keyword>
<dbReference type="Proteomes" id="UP000823926">
    <property type="component" value="Unassembled WGS sequence"/>
</dbReference>
<keyword evidence="5 7" id="KW-0472">Membrane</keyword>
<feature type="domain" description="TonB-dependent receptor plug" evidence="8">
    <location>
        <begin position="19"/>
        <end position="145"/>
    </location>
</feature>
<dbReference type="InterPro" id="IPR023997">
    <property type="entry name" value="TonB-dep_OMP_SusC/RagA_CS"/>
</dbReference>
<evidence type="ECO:0000259" key="8">
    <source>
        <dbReference type="Pfam" id="PF07715"/>
    </source>
</evidence>
<name>A0A9D1TX80_9BACT</name>
<comment type="subcellular location">
    <subcellularLocation>
        <location evidence="1 7">Cell outer membrane</location>
        <topology evidence="1 7">Multi-pass membrane protein</topology>
    </subcellularLocation>
</comment>
<dbReference type="InterPro" id="IPR037066">
    <property type="entry name" value="Plug_dom_sf"/>
</dbReference>
<dbReference type="InterPro" id="IPR023996">
    <property type="entry name" value="TonB-dep_OMP_SusC/RagA"/>
</dbReference>
<dbReference type="AlphaFoldDB" id="A0A9D1TX80"/>
<dbReference type="InterPro" id="IPR036942">
    <property type="entry name" value="Beta-barrel_TonB_sf"/>
</dbReference>
<organism evidence="9 10">
    <name type="scientific">Candidatus Rikenella faecigallinarum</name>
    <dbReference type="NCBI Taxonomy" id="2838745"/>
    <lineage>
        <taxon>Bacteria</taxon>
        <taxon>Pseudomonadati</taxon>
        <taxon>Bacteroidota</taxon>
        <taxon>Bacteroidia</taxon>
        <taxon>Bacteroidales</taxon>
        <taxon>Rikenellaceae</taxon>
        <taxon>Rikenella</taxon>
    </lineage>
</organism>
<dbReference type="SUPFAM" id="SSF56935">
    <property type="entry name" value="Porins"/>
    <property type="match status" value="1"/>
</dbReference>
<dbReference type="Gene3D" id="2.170.130.10">
    <property type="entry name" value="TonB-dependent receptor, plug domain"/>
    <property type="match status" value="1"/>
</dbReference>
<dbReference type="EMBL" id="DXHL01000006">
    <property type="protein sequence ID" value="HIW10081.1"/>
    <property type="molecule type" value="Genomic_DNA"/>
</dbReference>
<evidence type="ECO:0000256" key="5">
    <source>
        <dbReference type="ARBA" id="ARBA00023136"/>
    </source>
</evidence>
<evidence type="ECO:0000256" key="4">
    <source>
        <dbReference type="ARBA" id="ARBA00022692"/>
    </source>
</evidence>
<sequence>MQTEAVTVTALGGRKQNRALGYATTTVQGDELARTNTVSPANALQGKVAGVQISLGGSAGVTTAPSVTIRGNKSLTKNNSPIYVIDGIIMEYAQQDPGMVYGNNSDGTKYGNQLKNLNPDDYESVTVLKGAAATSLYGARGANGAIVITTKSGKARKGIGVEVNYSHEWGVTYKNSISLQNLYGMGDAKNGYEGGMMPGVNSTSDYGYDSYSFGPSFASMQGQQMYQYYKYYEPDGVDNPLESFVAYPDNWKTMYQNSQYDNISVALTGGSEKATFRLSYGYTDTDGNMPNNSFNRHSINFTSNGKINDVFSTNLSVQYSNSNTQNAYYNNGYDWTTVPGYITGATINRNTNVQWYQDHYIDPVTWERYGTGSLSHLNALLNKIADDNINRNEQTLIAQLGLSAQFTEWLDANVSLSYNNWQVFTEEKNYGSSKGRLGSDGYYGISGSTSGSYDGIAQLHSNNRFIDDNLELDVRLLAEIYGNTLSTSYSKGTNGGLITPGLWTFGNSVNAITTSQMSVGYTPRNSMTVGVAGVVNLSWKDQVYLEVTGRNDWLSSLLYPSWIPYGQDNYSVFYPSVNASWVFSDTFQIDPSILSFGKLRASWAQVGKGTDAYTTASGAGGFSVSTVYGPENQNILVASPNNSTLPNYDLKPELQTSIEFGADLRFLNGRLGVDVAYYKTNTRNQILSVNTVSESGVSKRWINAGNIQNQGWEIQLDATPIRTRTVNWTISANWSRNRGKIIELAEGIDSYTITSGIDGSPGIYAFEGGSYGVIANGNGYGSGYSWARFYNPDDPNDYRNGKYLIYVSGNDGNQNINPEAGSTNAMVNTYYHFLEDANISNYYGEESAYWGGKRNITTEYGNVEPDFYYGFNTSLMVNLPNNSGSFDFYAQIDGRSGGYALQIAQKYATAAGNTEESLYGRDAEHGGERRVNYKGEFEYNGIVPDAVFWDNEAYATVTSFKTGQAVNLAGMTYREAVNEGHIQPMLAGTYYQTNWLWGRADNYLTKQSYMALREVTVGYNFPEKWIKHVGLQSARLSFTARNLCYIYNGARGKSNPDSFISNNSLTPIDYGTTPFVRNFSFSLNLRF</sequence>
<evidence type="ECO:0000256" key="3">
    <source>
        <dbReference type="ARBA" id="ARBA00022452"/>
    </source>
</evidence>
<keyword evidence="6 7" id="KW-0998">Cell outer membrane</keyword>
<evidence type="ECO:0000256" key="7">
    <source>
        <dbReference type="PROSITE-ProRule" id="PRU01360"/>
    </source>
</evidence>
<proteinExistence type="inferred from homology"/>
<comment type="caution">
    <text evidence="9">The sequence shown here is derived from an EMBL/GenBank/DDBJ whole genome shotgun (WGS) entry which is preliminary data.</text>
</comment>
<accession>A0A9D1TX80</accession>
<evidence type="ECO:0000256" key="6">
    <source>
        <dbReference type="ARBA" id="ARBA00023237"/>
    </source>
</evidence>
<dbReference type="NCBIfam" id="TIGR04057">
    <property type="entry name" value="SusC_RagA_signa"/>
    <property type="match status" value="1"/>
</dbReference>
<keyword evidence="3 7" id="KW-1134">Transmembrane beta strand</keyword>
<reference evidence="9" key="2">
    <citation type="submission" date="2021-04" db="EMBL/GenBank/DDBJ databases">
        <authorList>
            <person name="Gilroy R."/>
        </authorList>
    </citation>
    <scope>NUCLEOTIDE SEQUENCE</scope>
    <source>
        <strain evidence="9">ChiBcec15-1070</strain>
    </source>
</reference>
<dbReference type="PROSITE" id="PS52016">
    <property type="entry name" value="TONB_DEPENDENT_REC_3"/>
    <property type="match status" value="1"/>
</dbReference>
<dbReference type="InterPro" id="IPR012910">
    <property type="entry name" value="Plug_dom"/>
</dbReference>
<evidence type="ECO:0000313" key="9">
    <source>
        <dbReference type="EMBL" id="HIW10081.1"/>
    </source>
</evidence>